<sequence>MPFNDLEHKRVEKAAEAFMSAQRPPPRIRPQLDYEYTLKNQTIELLEVRPAWDNPTEVAKCPFAKATYVRSSDEWRVCAAMANGTRTTPLLHLPCRLSLT</sequence>
<keyword evidence="2" id="KW-1185">Reference proteome</keyword>
<gene>
    <name evidence="1" type="ORF">LPB72_11240</name>
</gene>
<dbReference type="EMBL" id="LVWD01000013">
    <property type="protein sequence ID" value="OAD41863.1"/>
    <property type="molecule type" value="Genomic_DNA"/>
</dbReference>
<protein>
    <submittedName>
        <fullName evidence="1">Uncharacterized protein</fullName>
    </submittedName>
</protein>
<accession>A0ABX2U801</accession>
<comment type="caution">
    <text evidence="1">The sequence shown here is derived from an EMBL/GenBank/DDBJ whole genome shotgun (WGS) entry which is preliminary data.</text>
</comment>
<evidence type="ECO:0000313" key="1">
    <source>
        <dbReference type="EMBL" id="OAD41863.1"/>
    </source>
</evidence>
<proteinExistence type="predicted"/>
<name>A0ABX2U801_9BURK</name>
<evidence type="ECO:0000313" key="2">
    <source>
        <dbReference type="Proteomes" id="UP000185657"/>
    </source>
</evidence>
<dbReference type="InterPro" id="IPR021388">
    <property type="entry name" value="DUF3024"/>
</dbReference>
<dbReference type="Pfam" id="PF11225">
    <property type="entry name" value="DUF3024"/>
    <property type="match status" value="1"/>
</dbReference>
<organism evidence="1 2">
    <name type="scientific">Hydrogenophaga crassostreae</name>
    <dbReference type="NCBI Taxonomy" id="1763535"/>
    <lineage>
        <taxon>Bacteria</taxon>
        <taxon>Pseudomonadati</taxon>
        <taxon>Pseudomonadota</taxon>
        <taxon>Betaproteobacteria</taxon>
        <taxon>Burkholderiales</taxon>
        <taxon>Comamonadaceae</taxon>
        <taxon>Hydrogenophaga</taxon>
    </lineage>
</organism>
<dbReference type="Proteomes" id="UP000185657">
    <property type="component" value="Unassembled WGS sequence"/>
</dbReference>
<reference evidence="1 2" key="1">
    <citation type="submission" date="2016-02" db="EMBL/GenBank/DDBJ databases">
        <title>Draft genome sequence of Hydrogenophaga sp. LPB0072.</title>
        <authorList>
            <person name="Shin S.-K."/>
            <person name="Yi H."/>
        </authorList>
    </citation>
    <scope>NUCLEOTIDE SEQUENCE [LARGE SCALE GENOMIC DNA]</scope>
    <source>
        <strain evidence="1 2">LPB0072</strain>
    </source>
</reference>